<dbReference type="InterPro" id="IPR013342">
    <property type="entry name" value="Mandelate_racemase_C"/>
</dbReference>
<protein>
    <recommendedName>
        <fullName evidence="7">Dipeptide epimerase</fullName>
        <ecNumber evidence="7">5.1.1.-</ecNumber>
    </recommendedName>
</protein>
<feature type="binding site" evidence="6">
    <location>
        <position position="234"/>
    </location>
    <ligand>
        <name>Mg(2+)</name>
        <dbReference type="ChEBI" id="CHEBI:18420"/>
    </ligand>
</feature>
<dbReference type="InterPro" id="IPR034593">
    <property type="entry name" value="DgoD-like"/>
</dbReference>
<dbReference type="GO" id="GO:0009063">
    <property type="term" value="P:amino acid catabolic process"/>
    <property type="evidence" value="ECO:0007669"/>
    <property type="project" value="InterPro"/>
</dbReference>
<dbReference type="Pfam" id="PF13378">
    <property type="entry name" value="MR_MLE_C"/>
    <property type="match status" value="1"/>
</dbReference>
<feature type="active site" description="Proton acceptor; specific for (R)-substrate epimerization" evidence="5">
    <location>
        <position position="158"/>
    </location>
</feature>
<evidence type="ECO:0000256" key="7">
    <source>
        <dbReference type="RuleBase" id="RU366006"/>
    </source>
</evidence>
<evidence type="ECO:0000256" key="5">
    <source>
        <dbReference type="PIRSR" id="PIRSR634603-1"/>
    </source>
</evidence>
<dbReference type="InterPro" id="IPR034603">
    <property type="entry name" value="Dipeptide_epimerase"/>
</dbReference>
<evidence type="ECO:0000256" key="2">
    <source>
        <dbReference type="ARBA" id="ARBA00022723"/>
    </source>
</evidence>
<name>A0A2S6I1T6_9BACT</name>
<dbReference type="EC" id="5.1.1.-" evidence="7"/>
<evidence type="ECO:0000256" key="3">
    <source>
        <dbReference type="ARBA" id="ARBA00022842"/>
    </source>
</evidence>
<evidence type="ECO:0000313" key="9">
    <source>
        <dbReference type="EMBL" id="PPK85113.1"/>
    </source>
</evidence>
<dbReference type="InterPro" id="IPR013341">
    <property type="entry name" value="Mandelate_racemase_N_dom"/>
</dbReference>
<proteinExistence type="inferred from homology"/>
<dbReference type="PROSITE" id="PS00909">
    <property type="entry name" value="MR_MLE_2"/>
    <property type="match status" value="1"/>
</dbReference>
<dbReference type="SFLD" id="SFLDG00180">
    <property type="entry name" value="muconate_cycloisomerase"/>
    <property type="match status" value="1"/>
</dbReference>
<dbReference type="SFLD" id="SFLDS00001">
    <property type="entry name" value="Enolase"/>
    <property type="match status" value="1"/>
</dbReference>
<comment type="caution">
    <text evidence="9">The sequence shown here is derived from an EMBL/GenBank/DDBJ whole genome shotgun (WGS) entry which is preliminary data.</text>
</comment>
<dbReference type="CDD" id="cd03319">
    <property type="entry name" value="L-Ala-DL-Glu_epimerase"/>
    <property type="match status" value="1"/>
</dbReference>
<evidence type="ECO:0000256" key="1">
    <source>
        <dbReference type="ARBA" id="ARBA00008031"/>
    </source>
</evidence>
<dbReference type="SMART" id="SM00922">
    <property type="entry name" value="MR_MLE"/>
    <property type="match status" value="1"/>
</dbReference>
<comment type="similarity">
    <text evidence="1 7">Belongs to the mandelate racemase/muconate lactonizing enzyme family.</text>
</comment>
<reference evidence="9 10" key="1">
    <citation type="submission" date="2018-02" db="EMBL/GenBank/DDBJ databases">
        <title>Genomic Encyclopedia of Archaeal and Bacterial Type Strains, Phase II (KMG-II): from individual species to whole genera.</title>
        <authorList>
            <person name="Goeker M."/>
        </authorList>
    </citation>
    <scope>NUCLEOTIDE SEQUENCE [LARGE SCALE GENOMIC DNA]</scope>
    <source>
        <strain evidence="9 10">DSM 29526</strain>
    </source>
</reference>
<dbReference type="RefSeq" id="WP_104419630.1">
    <property type="nucleotide sequence ID" value="NZ_PTJC01000006.1"/>
</dbReference>
<keyword evidence="10" id="KW-1185">Reference proteome</keyword>
<dbReference type="SUPFAM" id="SSF51604">
    <property type="entry name" value="Enolase C-terminal domain-like"/>
    <property type="match status" value="1"/>
</dbReference>
<dbReference type="AlphaFoldDB" id="A0A2S6I1T6"/>
<dbReference type="Pfam" id="PF02746">
    <property type="entry name" value="MR_MLE_N"/>
    <property type="match status" value="1"/>
</dbReference>
<comment type="cofactor">
    <cofactor evidence="6 7">
        <name>Mg(2+)</name>
        <dbReference type="ChEBI" id="CHEBI:18420"/>
    </cofactor>
    <text evidence="6 7">Binds 1 Mg(2+) ion per subunit.</text>
</comment>
<feature type="binding site" evidence="6">
    <location>
        <position position="183"/>
    </location>
    <ligand>
        <name>Mg(2+)</name>
        <dbReference type="ChEBI" id="CHEBI:18420"/>
    </ligand>
</feature>
<feature type="active site" description="Proton acceptor; specific for (S)-substrate epimerization" evidence="5">
    <location>
        <position position="256"/>
    </location>
</feature>
<feature type="binding site" evidence="6">
    <location>
        <position position="209"/>
    </location>
    <ligand>
        <name>Mg(2+)</name>
        <dbReference type="ChEBI" id="CHEBI:18420"/>
    </ligand>
</feature>
<keyword evidence="4 7" id="KW-0413">Isomerase</keyword>
<evidence type="ECO:0000259" key="8">
    <source>
        <dbReference type="SMART" id="SM00922"/>
    </source>
</evidence>
<dbReference type="PANTHER" id="PTHR48080:SF3">
    <property type="entry name" value="ENOLASE SUPERFAMILY MEMBER DDB_G0284701"/>
    <property type="match status" value="1"/>
</dbReference>
<keyword evidence="3 6" id="KW-0460">Magnesium</keyword>
<dbReference type="GO" id="GO:0016855">
    <property type="term" value="F:racemase and epimerase activity, acting on amino acids and derivatives"/>
    <property type="evidence" value="ECO:0007669"/>
    <property type="project" value="UniProtKB-UniRule"/>
</dbReference>
<dbReference type="SUPFAM" id="SSF54826">
    <property type="entry name" value="Enolase N-terminal domain-like"/>
    <property type="match status" value="1"/>
</dbReference>
<accession>A0A2S6I1T6</accession>
<dbReference type="InterPro" id="IPR018110">
    <property type="entry name" value="Mandel_Rmase/mucon_lact_enz_CS"/>
</dbReference>
<organism evidence="9 10">
    <name type="scientific">Neolewinella xylanilytica</name>
    <dbReference type="NCBI Taxonomy" id="1514080"/>
    <lineage>
        <taxon>Bacteria</taxon>
        <taxon>Pseudomonadati</taxon>
        <taxon>Bacteroidota</taxon>
        <taxon>Saprospiria</taxon>
        <taxon>Saprospirales</taxon>
        <taxon>Lewinellaceae</taxon>
        <taxon>Neolewinella</taxon>
    </lineage>
</organism>
<gene>
    <name evidence="9" type="ORF">CLV84_2004</name>
</gene>
<dbReference type="Proteomes" id="UP000237662">
    <property type="component" value="Unassembled WGS sequence"/>
</dbReference>
<dbReference type="OrthoDB" id="9775391at2"/>
<evidence type="ECO:0000256" key="4">
    <source>
        <dbReference type="ARBA" id="ARBA00023235"/>
    </source>
</evidence>
<dbReference type="InterPro" id="IPR029017">
    <property type="entry name" value="Enolase-like_N"/>
</dbReference>
<feature type="domain" description="Mandelate racemase/muconate lactonizing enzyme C-terminal" evidence="8">
    <location>
        <begin position="140"/>
        <end position="230"/>
    </location>
</feature>
<evidence type="ECO:0000313" key="10">
    <source>
        <dbReference type="Proteomes" id="UP000237662"/>
    </source>
</evidence>
<keyword evidence="2 6" id="KW-0479">Metal-binding</keyword>
<dbReference type="GO" id="GO:0000287">
    <property type="term" value="F:magnesium ion binding"/>
    <property type="evidence" value="ECO:0007669"/>
    <property type="project" value="UniProtKB-ARBA"/>
</dbReference>
<dbReference type="InterPro" id="IPR036849">
    <property type="entry name" value="Enolase-like_C_sf"/>
</dbReference>
<dbReference type="InterPro" id="IPR029065">
    <property type="entry name" value="Enolase_C-like"/>
</dbReference>
<dbReference type="EMBL" id="PTJC01000006">
    <property type="protein sequence ID" value="PPK85113.1"/>
    <property type="molecule type" value="Genomic_DNA"/>
</dbReference>
<evidence type="ECO:0000256" key="6">
    <source>
        <dbReference type="PIRSR" id="PIRSR634603-3"/>
    </source>
</evidence>
<dbReference type="Gene3D" id="3.20.20.120">
    <property type="entry name" value="Enolase-like C-terminal domain"/>
    <property type="match status" value="1"/>
</dbReference>
<dbReference type="PANTHER" id="PTHR48080">
    <property type="entry name" value="D-GALACTONATE DEHYDRATASE-RELATED"/>
    <property type="match status" value="1"/>
</dbReference>
<sequence length="351" mass="38169">MQLTVHPFDLPLRDAFRTTHESRTVQPTLIVRIHADGLDGLGEAPMTRYYGLESQRCKGELEAVAPALAALDLRDLARGGVGEVLKRIGTETLNPFLRCALDVALHDLWAKQQGKRLGLLWDQDRLRRIPTCYTIGLAPIEEMVRKLRAFPWPVYKIKLGGGADDLDIIRKLREHTDAPFYVDANTGWTARQAIELSGPLRELGVVFIEQPLPTADRAGQAEVIKHAVLPVLADESCQTEGDVEKCAGVFSGINIKIVKCGGLLPARRMIARARSLGLQVMAGCMTESSVGISAIAQLLPELDYADMDGAMLLAEDPARGVTFDPLTGYARYPDEPGTGAVLKVATRGPGG</sequence>
<dbReference type="Gene3D" id="3.30.390.10">
    <property type="entry name" value="Enolase-like, N-terminal domain"/>
    <property type="match status" value="1"/>
</dbReference>